<dbReference type="Proteomes" id="UP001465976">
    <property type="component" value="Unassembled WGS sequence"/>
</dbReference>
<evidence type="ECO:0000313" key="3">
    <source>
        <dbReference type="Proteomes" id="UP001465976"/>
    </source>
</evidence>
<protein>
    <submittedName>
        <fullName evidence="2">Uncharacterized protein</fullName>
    </submittedName>
</protein>
<keyword evidence="3" id="KW-1185">Reference proteome</keyword>
<feature type="compositionally biased region" description="Polar residues" evidence="1">
    <location>
        <begin position="18"/>
        <end position="57"/>
    </location>
</feature>
<dbReference type="EMBL" id="JBAHYK010003075">
    <property type="protein sequence ID" value="KAL0563976.1"/>
    <property type="molecule type" value="Genomic_DNA"/>
</dbReference>
<sequence length="286" mass="32019">MSSPPSPETLPADDVPDSLTQSSLSVSEPLTSEQSTPSDLTEPLTSERSTTPGLTNRSPTPKTDPSDDSDRQENSGEYIEGSWLKSKEAQNVASGYGRPWRDGWGAGGRRVLKYIRRDLNETGWCYEDEREIPKKEEGTGEKAEDDEEEGDSPQSQRDTSLDDLDNVQWTAAQLFRCLPAARNRAAPAPTFTRSQVTSRIQHSQACLASSKEKQRAADQKKLELQKRKRELKAEIQELSNGIYEASDEYSHAHNKERDERDILEDLRDLELIGLAWARDSAPRTSP</sequence>
<feature type="region of interest" description="Disordered" evidence="1">
    <location>
        <begin position="1"/>
        <end position="106"/>
    </location>
</feature>
<accession>A0ABR3EM61</accession>
<organism evidence="2 3">
    <name type="scientific">Marasmius crinis-equi</name>
    <dbReference type="NCBI Taxonomy" id="585013"/>
    <lineage>
        <taxon>Eukaryota</taxon>
        <taxon>Fungi</taxon>
        <taxon>Dikarya</taxon>
        <taxon>Basidiomycota</taxon>
        <taxon>Agaricomycotina</taxon>
        <taxon>Agaricomycetes</taxon>
        <taxon>Agaricomycetidae</taxon>
        <taxon>Agaricales</taxon>
        <taxon>Marasmiineae</taxon>
        <taxon>Marasmiaceae</taxon>
        <taxon>Marasmius</taxon>
    </lineage>
</organism>
<gene>
    <name evidence="2" type="ORF">V5O48_018080</name>
</gene>
<evidence type="ECO:0000256" key="1">
    <source>
        <dbReference type="SAM" id="MobiDB-lite"/>
    </source>
</evidence>
<feature type="compositionally biased region" description="Basic and acidic residues" evidence="1">
    <location>
        <begin position="131"/>
        <end position="142"/>
    </location>
</feature>
<feature type="region of interest" description="Disordered" evidence="1">
    <location>
        <begin position="188"/>
        <end position="220"/>
    </location>
</feature>
<name>A0ABR3EM61_9AGAR</name>
<feature type="compositionally biased region" description="Basic and acidic residues" evidence="1">
    <location>
        <begin position="64"/>
        <end position="74"/>
    </location>
</feature>
<feature type="region of interest" description="Disordered" evidence="1">
    <location>
        <begin position="125"/>
        <end position="164"/>
    </location>
</feature>
<evidence type="ECO:0000313" key="2">
    <source>
        <dbReference type="EMBL" id="KAL0563976.1"/>
    </source>
</evidence>
<feature type="compositionally biased region" description="Polar residues" evidence="1">
    <location>
        <begin position="191"/>
        <end position="207"/>
    </location>
</feature>
<feature type="compositionally biased region" description="Basic and acidic residues" evidence="1">
    <location>
        <begin position="210"/>
        <end position="220"/>
    </location>
</feature>
<reference evidence="2 3" key="1">
    <citation type="submission" date="2024-02" db="EMBL/GenBank/DDBJ databases">
        <title>A draft genome for the cacao thread blight pathogen Marasmius crinis-equi.</title>
        <authorList>
            <person name="Cohen S.P."/>
            <person name="Baruah I.K."/>
            <person name="Amoako-Attah I."/>
            <person name="Bukari Y."/>
            <person name="Meinhardt L.W."/>
            <person name="Bailey B.A."/>
        </authorList>
    </citation>
    <scope>NUCLEOTIDE SEQUENCE [LARGE SCALE GENOMIC DNA]</scope>
    <source>
        <strain evidence="2 3">GH-76</strain>
    </source>
</reference>
<proteinExistence type="predicted"/>
<comment type="caution">
    <text evidence="2">The sequence shown here is derived from an EMBL/GenBank/DDBJ whole genome shotgun (WGS) entry which is preliminary data.</text>
</comment>